<dbReference type="Proteomes" id="UP000071644">
    <property type="component" value="Unassembled WGS sequence"/>
</dbReference>
<accession>A0AAJ0PEU9</accession>
<name>A0AAJ0PEU9_9PSED</name>
<protein>
    <submittedName>
        <fullName evidence="1">Uncharacterized protein</fullName>
    </submittedName>
</protein>
<proteinExistence type="predicted"/>
<evidence type="ECO:0000313" key="2">
    <source>
        <dbReference type="Proteomes" id="UP000071644"/>
    </source>
</evidence>
<dbReference type="EMBL" id="LDSN01000036">
    <property type="protein sequence ID" value="KTT16890.1"/>
    <property type="molecule type" value="Genomic_DNA"/>
</dbReference>
<sequence length="564" mass="60111">MSKHIYAPNSGLQDTEYKVAALVGAVSDGNGNMLDSTNAQSVDVIKNVVSDARKLLPPRLAKVLDQIDKDEHKALAVQSLLDGVAAFEREHGFAPSADMIDAALSQAEHVADGKSTLVLPDGYTLDAVSDNNASATLAHQPNRIAVAITGALSEAIPFGAYLPSDLKSNESRLSIISAIAGSNFGAYKAGDILDGTSGGQVYTRSERMVSADIAADRATATFKITARTGGLGDAVPLLRSRTAVFIDGFPVAREQSSDSGTAVQLLSGQAVVGGSNYVITGQVNVETGVGSVAFNPVLPAGVVVEVQGFIDFEKKPDLIPAINTRAVSYSLYCSASRVMMSVTPDSRTQTQAELGADGLTIAVQAARTQAANERYIMALRKAKGMARRTSREYDFDADRQLVEKTRAMIWRDFGSFMARVDQEVANQTMEYGLEMMYVGDIGMSQFLSMDSTDFVPSGIASRPGIYLLGRYKGKYSVYYDPYVVEESENAIEILCIGRSPQVARNPIVFSDAVPQTLIPLAIDKTLVSGAALYSRSLTEVNPHLQSAIGCALIKITNIYALGGN</sequence>
<dbReference type="RefSeq" id="WP_058639007.1">
    <property type="nucleotide sequence ID" value="NZ_LDSN01000036.1"/>
</dbReference>
<organism evidence="1 2">
    <name type="scientific">Pseudomonas parafulva</name>
    <dbReference type="NCBI Taxonomy" id="157782"/>
    <lineage>
        <taxon>Bacteria</taxon>
        <taxon>Pseudomonadati</taxon>
        <taxon>Pseudomonadota</taxon>
        <taxon>Gammaproteobacteria</taxon>
        <taxon>Pseudomonadales</taxon>
        <taxon>Pseudomonadaceae</taxon>
        <taxon>Pseudomonas</taxon>
    </lineage>
</organism>
<comment type="caution">
    <text evidence="1">The sequence shown here is derived from an EMBL/GenBank/DDBJ whole genome shotgun (WGS) entry which is preliminary data.</text>
</comment>
<gene>
    <name evidence="1" type="ORF">NS96R_14150</name>
</gene>
<dbReference type="AlphaFoldDB" id="A0AAJ0PEU9"/>
<evidence type="ECO:0000313" key="1">
    <source>
        <dbReference type="EMBL" id="KTT16890.1"/>
    </source>
</evidence>
<reference evidence="1 2" key="1">
    <citation type="journal article" date="2016" name="Front. Microbiol.">
        <title>Genomic Resource of Rice Seed Associated Bacteria.</title>
        <authorList>
            <person name="Midha S."/>
            <person name="Bansal K."/>
            <person name="Sharma S."/>
            <person name="Kumar N."/>
            <person name="Patil P.P."/>
            <person name="Chaudhry V."/>
            <person name="Patil P.B."/>
        </authorList>
    </citation>
    <scope>NUCLEOTIDE SEQUENCE [LARGE SCALE GENOMIC DNA]</scope>
    <source>
        <strain evidence="1 2">NS96</strain>
    </source>
</reference>